<dbReference type="EMBL" id="JAKOGG010000003">
    <property type="protein sequence ID" value="MCS4556046.1"/>
    <property type="molecule type" value="Genomic_DNA"/>
</dbReference>
<name>A0ABT2FIB2_9GAMM</name>
<gene>
    <name evidence="2" type="ORF">L9G74_06305</name>
</gene>
<protein>
    <submittedName>
        <fullName evidence="2">Methyltransferase domain-containing protein</fullName>
    </submittedName>
</protein>
<keyword evidence="3" id="KW-1185">Reference proteome</keyword>
<organism evidence="2 3">
    <name type="scientific">Shewanella electrica</name>
    <dbReference type="NCBI Taxonomy" id="515560"/>
    <lineage>
        <taxon>Bacteria</taxon>
        <taxon>Pseudomonadati</taxon>
        <taxon>Pseudomonadota</taxon>
        <taxon>Gammaproteobacteria</taxon>
        <taxon>Alteromonadales</taxon>
        <taxon>Shewanellaceae</taxon>
        <taxon>Shewanella</taxon>
    </lineage>
</organism>
<evidence type="ECO:0000259" key="1">
    <source>
        <dbReference type="Pfam" id="PF13649"/>
    </source>
</evidence>
<keyword evidence="2" id="KW-0489">Methyltransferase</keyword>
<dbReference type="Proteomes" id="UP001201549">
    <property type="component" value="Unassembled WGS sequence"/>
</dbReference>
<proteinExistence type="predicted"/>
<accession>A0ABT2FIB2</accession>
<keyword evidence="2" id="KW-0808">Transferase</keyword>
<sequence>MQGLVNWRLLRERMMAPLSQGKLASFDWNQITDMYDGMAQLERRYTQMQVDVLPITADDTVVDIGCGPGRLSVPMAQKAHSVTCVDAFDNMLSRCMHNGAAAGLNNLRPLLQDWNSDDAVAQIGMHDIAVASRSVGFADLIKLNSIARKYAVVMSFANAPSLREIQLSFLDGIIDMPAMPHSDDRNFGYNITFNMLYDMGAEPNIRILDDGYEAQFASREAAYEALRFVGDIPANKEAQYRANVDKYLSENADGFRLFRASRTFVMWWKTCELQTLS</sequence>
<feature type="domain" description="Methyltransferase" evidence="1">
    <location>
        <begin position="61"/>
        <end position="116"/>
    </location>
</feature>
<dbReference type="GO" id="GO:0032259">
    <property type="term" value="P:methylation"/>
    <property type="evidence" value="ECO:0007669"/>
    <property type="project" value="UniProtKB-KW"/>
</dbReference>
<dbReference type="InterPro" id="IPR041698">
    <property type="entry name" value="Methyltransf_25"/>
</dbReference>
<dbReference type="RefSeq" id="WP_238895450.1">
    <property type="nucleotide sequence ID" value="NZ_JAKOGG010000003.1"/>
</dbReference>
<evidence type="ECO:0000313" key="3">
    <source>
        <dbReference type="Proteomes" id="UP001201549"/>
    </source>
</evidence>
<dbReference type="Pfam" id="PF13649">
    <property type="entry name" value="Methyltransf_25"/>
    <property type="match status" value="1"/>
</dbReference>
<evidence type="ECO:0000313" key="2">
    <source>
        <dbReference type="EMBL" id="MCS4556046.1"/>
    </source>
</evidence>
<dbReference type="CDD" id="cd02440">
    <property type="entry name" value="AdoMet_MTases"/>
    <property type="match status" value="1"/>
</dbReference>
<dbReference type="Gene3D" id="3.40.50.150">
    <property type="entry name" value="Vaccinia Virus protein VP39"/>
    <property type="match status" value="1"/>
</dbReference>
<reference evidence="3" key="1">
    <citation type="submission" date="2023-07" db="EMBL/GenBank/DDBJ databases">
        <title>Shewanella mangrovi sp. nov., an acetaldehyde- degrading bacterium isolated from mangrove sediment.</title>
        <authorList>
            <person name="Liu Y."/>
        </authorList>
    </citation>
    <scope>NUCLEOTIDE SEQUENCE [LARGE SCALE GENOMIC DNA]</scope>
    <source>
        <strain evidence="3">C32</strain>
    </source>
</reference>
<dbReference type="InterPro" id="IPR029063">
    <property type="entry name" value="SAM-dependent_MTases_sf"/>
</dbReference>
<comment type="caution">
    <text evidence="2">The sequence shown here is derived from an EMBL/GenBank/DDBJ whole genome shotgun (WGS) entry which is preliminary data.</text>
</comment>
<dbReference type="SUPFAM" id="SSF53335">
    <property type="entry name" value="S-adenosyl-L-methionine-dependent methyltransferases"/>
    <property type="match status" value="1"/>
</dbReference>
<dbReference type="GO" id="GO:0008168">
    <property type="term" value="F:methyltransferase activity"/>
    <property type="evidence" value="ECO:0007669"/>
    <property type="project" value="UniProtKB-KW"/>
</dbReference>